<evidence type="ECO:0000313" key="2">
    <source>
        <dbReference type="EMBL" id="KAJ6673399.1"/>
    </source>
</evidence>
<evidence type="ECO:0000259" key="1">
    <source>
        <dbReference type="PROSITE" id="PS51499"/>
    </source>
</evidence>
<reference evidence="2 3" key="1">
    <citation type="journal article" date="2023" name="Int. J. Mol. Sci.">
        <title>De Novo Assembly and Annotation of 11 Diverse Shrub Willow (Salix) Genomes Reveals Novel Gene Organization in Sex-Linked Regions.</title>
        <authorList>
            <person name="Hyden B."/>
            <person name="Feng K."/>
            <person name="Yates T.B."/>
            <person name="Jawdy S."/>
            <person name="Cereghino C."/>
            <person name="Smart L.B."/>
            <person name="Muchero W."/>
        </authorList>
    </citation>
    <scope>NUCLEOTIDE SEQUENCE [LARGE SCALE GENOMIC DNA]</scope>
    <source>
        <tissue evidence="2">Shoot tip</tissue>
    </source>
</reference>
<gene>
    <name evidence="2" type="ORF">OIU85_012406</name>
</gene>
<accession>A0A9Q0SD67</accession>
<comment type="caution">
    <text evidence="2">The sequence shown here is derived from an EMBL/GenBank/DDBJ whole genome shotgun (WGS) entry which is preliminary data.</text>
</comment>
<keyword evidence="3" id="KW-1185">Reference proteome</keyword>
<dbReference type="PROSITE" id="PS51499">
    <property type="entry name" value="APO"/>
    <property type="match status" value="2"/>
</dbReference>
<sequence>MIISSSAATYCGASSNHPLCVMVLYHSKLRVSSLKMEPFTVSYHQRSEFLKLSYLHSFQVYYEAVMANSCMSNLGFRYKFQSSRSLYAIAYEFRIILINNLKKLLKVVPVYACGWCDEIHVGPEGHPFKSCKGKHAAQRNGLHQWTNATIEDVIVPVEAYHLYDRLGKRITHEERFSIPQISAVMELCIQAGVHIPEYPTKRRRKPIIRIGKREFVDADESDLTDPIPEVPLKPLLTEISISEAVAPATEEEKTLLAEETLQAWEKMRKGSKRLMQMYRVRACGYCPEVHVGPSGHKAQNCGAHKHQQRNGQHGWQSAVLDDLIPPRYVWHVPGVAGLPLRRELRNFYGQAPAVVEICIQAGAAVPDQYKSTMRLDIRIPSSVKEAEMAV</sequence>
<name>A0A9Q0SD67_SALVM</name>
<protein>
    <submittedName>
        <fullName evidence="2">APO PROTEIN 2 CHLOROPLASTIC</fullName>
    </submittedName>
</protein>
<dbReference type="PANTHER" id="PTHR10388">
    <property type="entry name" value="EUKARYOTIC TRANSLATION INITIATION FACTOR SUI1"/>
    <property type="match status" value="1"/>
</dbReference>
<feature type="domain" description="APO" evidence="1">
    <location>
        <begin position="282"/>
        <end position="367"/>
    </location>
</feature>
<organism evidence="2 3">
    <name type="scientific">Salix viminalis</name>
    <name type="common">Common osier</name>
    <name type="synonym">Basket willow</name>
    <dbReference type="NCBI Taxonomy" id="40686"/>
    <lineage>
        <taxon>Eukaryota</taxon>
        <taxon>Viridiplantae</taxon>
        <taxon>Streptophyta</taxon>
        <taxon>Embryophyta</taxon>
        <taxon>Tracheophyta</taxon>
        <taxon>Spermatophyta</taxon>
        <taxon>Magnoliopsida</taxon>
        <taxon>eudicotyledons</taxon>
        <taxon>Gunneridae</taxon>
        <taxon>Pentapetalae</taxon>
        <taxon>rosids</taxon>
        <taxon>fabids</taxon>
        <taxon>Malpighiales</taxon>
        <taxon>Salicaceae</taxon>
        <taxon>Saliceae</taxon>
        <taxon>Salix</taxon>
    </lineage>
</organism>
<dbReference type="Pfam" id="PF05634">
    <property type="entry name" value="APO_RNA-bind"/>
    <property type="match status" value="2"/>
</dbReference>
<dbReference type="Proteomes" id="UP001151529">
    <property type="component" value="Chromosome 18"/>
</dbReference>
<dbReference type="GO" id="GO:0003723">
    <property type="term" value="F:RNA binding"/>
    <property type="evidence" value="ECO:0007669"/>
    <property type="project" value="InterPro"/>
</dbReference>
<dbReference type="OrthoDB" id="1926485at2759"/>
<feature type="domain" description="APO" evidence="1">
    <location>
        <begin position="112"/>
        <end position="197"/>
    </location>
</feature>
<dbReference type="InterPro" id="IPR023342">
    <property type="entry name" value="APO_dom"/>
</dbReference>
<proteinExistence type="predicted"/>
<evidence type="ECO:0000313" key="3">
    <source>
        <dbReference type="Proteomes" id="UP001151529"/>
    </source>
</evidence>
<dbReference type="AlphaFoldDB" id="A0A9Q0SD67"/>
<dbReference type="EMBL" id="JAPFFL010000017">
    <property type="protein sequence ID" value="KAJ6673399.1"/>
    <property type="molecule type" value="Genomic_DNA"/>
</dbReference>